<dbReference type="PANTHER" id="PTHR13318">
    <property type="entry name" value="PARTNER OF PAIRED, ISOFORM B-RELATED"/>
    <property type="match status" value="1"/>
</dbReference>
<dbReference type="PROSITE" id="PS50181">
    <property type="entry name" value="FBOX"/>
    <property type="match status" value="1"/>
</dbReference>
<gene>
    <name evidence="3" type="ORF">CDCA_CDCA01G0269</name>
</gene>
<evidence type="ECO:0000313" key="3">
    <source>
        <dbReference type="EMBL" id="KAK4534244.1"/>
    </source>
</evidence>
<dbReference type="AlphaFoldDB" id="A0AAV9IQ07"/>
<dbReference type="InterPro" id="IPR036047">
    <property type="entry name" value="F-box-like_dom_sf"/>
</dbReference>
<proteinExistence type="predicted"/>
<dbReference type="InterPro" id="IPR032675">
    <property type="entry name" value="LRR_dom_sf"/>
</dbReference>
<organism evidence="3 4">
    <name type="scientific">Cyanidium caldarium</name>
    <name type="common">Red alga</name>
    <dbReference type="NCBI Taxonomy" id="2771"/>
    <lineage>
        <taxon>Eukaryota</taxon>
        <taxon>Rhodophyta</taxon>
        <taxon>Bangiophyceae</taxon>
        <taxon>Cyanidiales</taxon>
        <taxon>Cyanidiaceae</taxon>
        <taxon>Cyanidium</taxon>
    </lineage>
</organism>
<feature type="compositionally biased region" description="Polar residues" evidence="1">
    <location>
        <begin position="56"/>
        <end position="71"/>
    </location>
</feature>
<dbReference type="GO" id="GO:0019005">
    <property type="term" value="C:SCF ubiquitin ligase complex"/>
    <property type="evidence" value="ECO:0007669"/>
    <property type="project" value="TreeGrafter"/>
</dbReference>
<evidence type="ECO:0000256" key="1">
    <source>
        <dbReference type="SAM" id="MobiDB-lite"/>
    </source>
</evidence>
<dbReference type="Proteomes" id="UP001301350">
    <property type="component" value="Unassembled WGS sequence"/>
</dbReference>
<dbReference type="Gene3D" id="3.80.10.10">
    <property type="entry name" value="Ribonuclease Inhibitor"/>
    <property type="match status" value="2"/>
</dbReference>
<sequence>MRLRSQTASERAQLEALQEFAWRAHHQAAREHEQASEREVTDEGGSSGDGWRAADQPNTPTMALTRQSSGDQVPAFDTGIPHWGEEPVQRTAHGSDSSDSEVALRRSTEAAWPRARAASLLSRRGPDACRLVDYLSPGETATGNDTGEDTLYVKVVDSEDEREWTRKRRVARELRLGQRHHRRRDEIPPSVLTEGRFAGETTPTKLHERPLTSSDFTIFPHSNTPHKRRLAGVSDESAESWSVLLAGTRKQLRPRSTSNAARRVTIESLPGDVLFHVFRQLDWMPDLALTATRVCRQWRASALDERLWREMDFCGYERVPSAVVVELSRRANGTLRSIDLSKCHQVSNEAIVAVARENAGLECVRLSWCTQVDDEVVQEVARSCPRLREIVLSFCGNITSKSVEALASHCPRLTAVNLACVGKVELSALTKLARCCPNIRRLQIVNSLLVDDAAVIHLAKRLPHLTHLDLSWCYNVSDESLFCLARHCKHLTWVELGDTKVSARGIHALLSACPRILHLNFARCVLVDDAAITAILTHAAHRLEGLNIASCHRISDDAVKNLLTKCAALKTLDVSKLPCRRLGDALRRVGSRVEVFY</sequence>
<dbReference type="InterPro" id="IPR057207">
    <property type="entry name" value="FBXL15_LRR"/>
</dbReference>
<dbReference type="SMART" id="SM00367">
    <property type="entry name" value="LRR_CC"/>
    <property type="match status" value="9"/>
</dbReference>
<dbReference type="SUPFAM" id="SSF52047">
    <property type="entry name" value="RNI-like"/>
    <property type="match status" value="1"/>
</dbReference>
<feature type="region of interest" description="Disordered" evidence="1">
    <location>
        <begin position="25"/>
        <end position="113"/>
    </location>
</feature>
<feature type="compositionally biased region" description="Basic and acidic residues" evidence="1">
    <location>
        <begin position="28"/>
        <end position="41"/>
    </location>
</feature>
<evidence type="ECO:0000313" key="4">
    <source>
        <dbReference type="Proteomes" id="UP001301350"/>
    </source>
</evidence>
<name>A0AAV9IQ07_CYACA</name>
<dbReference type="EMBL" id="JANCYW010000001">
    <property type="protein sequence ID" value="KAK4534244.1"/>
    <property type="molecule type" value="Genomic_DNA"/>
</dbReference>
<dbReference type="SUPFAM" id="SSF81383">
    <property type="entry name" value="F-box domain"/>
    <property type="match status" value="1"/>
</dbReference>
<protein>
    <recommendedName>
        <fullName evidence="2">F-box domain-containing protein</fullName>
    </recommendedName>
</protein>
<evidence type="ECO:0000259" key="2">
    <source>
        <dbReference type="PROSITE" id="PS50181"/>
    </source>
</evidence>
<comment type="caution">
    <text evidence="3">The sequence shown here is derived from an EMBL/GenBank/DDBJ whole genome shotgun (WGS) entry which is preliminary data.</text>
</comment>
<accession>A0AAV9IQ07</accession>
<dbReference type="InterPro" id="IPR006553">
    <property type="entry name" value="Leu-rich_rpt_Cys-con_subtyp"/>
</dbReference>
<keyword evidence="4" id="KW-1185">Reference proteome</keyword>
<dbReference type="Pfam" id="PF12937">
    <property type="entry name" value="F-box-like"/>
    <property type="match status" value="1"/>
</dbReference>
<dbReference type="Pfam" id="PF25372">
    <property type="entry name" value="DUF7885"/>
    <property type="match status" value="1"/>
</dbReference>
<reference evidence="3 4" key="1">
    <citation type="submission" date="2022-07" db="EMBL/GenBank/DDBJ databases">
        <title>Genome-wide signatures of adaptation to extreme environments.</title>
        <authorList>
            <person name="Cho C.H."/>
            <person name="Yoon H.S."/>
        </authorList>
    </citation>
    <scope>NUCLEOTIDE SEQUENCE [LARGE SCALE GENOMIC DNA]</scope>
    <source>
        <strain evidence="3 4">DBV 063 E5</strain>
    </source>
</reference>
<dbReference type="Gene3D" id="1.20.1280.50">
    <property type="match status" value="1"/>
</dbReference>
<dbReference type="InterPro" id="IPR001810">
    <property type="entry name" value="F-box_dom"/>
</dbReference>
<dbReference type="GO" id="GO:0031146">
    <property type="term" value="P:SCF-dependent proteasomal ubiquitin-dependent protein catabolic process"/>
    <property type="evidence" value="ECO:0007669"/>
    <property type="project" value="TreeGrafter"/>
</dbReference>
<feature type="domain" description="F-box" evidence="2">
    <location>
        <begin position="263"/>
        <end position="311"/>
    </location>
</feature>